<dbReference type="Gene3D" id="2.60.40.1120">
    <property type="entry name" value="Carboxypeptidase-like, regulatory domain"/>
    <property type="match status" value="1"/>
</dbReference>
<sequence>MKHSFITGLLLLCSYCLFAQQEALIKGKIISSGTKREIAEVTVNIPELNLQAITDGSGDFVFSNVPFGNYHLIATTGFIHTDTIPLTVNEAIVDVETIEVSIDDAATSMESQQLPTIALEESAISSDDDGVSDQNISGALTASRDPFLAASSYTFGPLRYQLRGYKRDQMEVYLNGIMMNDVESGYASWNQWGGLNDIFRNQSVTFGLEPGEAGFGGLIGSSEIDATAASQRQQTRISYSASNRTYSNRVMVTHSTGMMRNGWAFSASASKRWSDDGYVPGTYYNAYSYYLGVSKQLNDKSSIHLTTFGAPTSRGKAAPVTKEAIALAGDNYYNPNWGMQDGEVRNSKVNNSFQPTTILSYQYKPNMKTSLNAAFAFQTGYNGNTSLDWYNNPDPRPDYYRYLPSYFLNDPNGPNYEQAEATREYLTADPNRMQIDWNRIYQNNMMNQRTVNGVTGRRSLVILGEDRDDVNRYSFTTNLLKNINEHITIRTGVAGMLQMTESYRKVDDLLGGDYFVNLNQFAERTYVGNVQFNQNDLNNPNSIVKVGDKYSYDYKSQFYKAYWWGQSSFVFNKVDMFLTAKVGTEGFMRDGQFKNGLFPTKSFGSSETFNFLTYAVKGGLTYKIDGRNYLYANGGVMTNAPSFDNTFISPRTRNDAISEPKTEMIKTVEAGYLLHSPNLTGRLSGFVTDMTGLTDIKRFYHDDYQTFVNYVMRNVDMRNLGGELALQAKISPSFSATAVATWMQAFYTNEPDVSIYRDDDTSSKVGTSKVYIKNYYVAAGPQSAYTLGLNYKSPKYWYANVNFNYMDRNYIDINPSRRTAEAVGLLADGVEKSAILAQEKLPGIFTMDVFAGISIKVNKYIHAASKNSFIYINAGVNNILNNQSINGGFEQLRFDYSTQDANRYPNKYFYGYGINYFLNISYKF</sequence>
<dbReference type="SUPFAM" id="SSF56935">
    <property type="entry name" value="Porins"/>
    <property type="match status" value="1"/>
</dbReference>
<comment type="subcellular location">
    <subcellularLocation>
        <location evidence="1">Cell outer membrane</location>
    </subcellularLocation>
</comment>
<evidence type="ECO:0000256" key="2">
    <source>
        <dbReference type="ARBA" id="ARBA00023136"/>
    </source>
</evidence>
<dbReference type="RefSeq" id="WP_150032226.1">
    <property type="nucleotide sequence ID" value="NZ_VWSH01000002.1"/>
</dbReference>
<name>A0A5M6CHS3_9BACT</name>
<evidence type="ECO:0000313" key="5">
    <source>
        <dbReference type="EMBL" id="KAA5534546.1"/>
    </source>
</evidence>
<dbReference type="EMBL" id="VWSH01000002">
    <property type="protein sequence ID" value="KAA5534546.1"/>
    <property type="molecule type" value="Genomic_DNA"/>
</dbReference>
<dbReference type="GO" id="GO:0030246">
    <property type="term" value="F:carbohydrate binding"/>
    <property type="evidence" value="ECO:0007669"/>
    <property type="project" value="InterPro"/>
</dbReference>
<keyword evidence="6" id="KW-1185">Reference proteome</keyword>
<reference evidence="5 6" key="1">
    <citation type="submission" date="2019-09" db="EMBL/GenBank/DDBJ databases">
        <title>Genome sequence and assembly of Taibaiella sp.</title>
        <authorList>
            <person name="Chhetri G."/>
        </authorList>
    </citation>
    <scope>NUCLEOTIDE SEQUENCE [LARGE SCALE GENOMIC DNA]</scope>
    <source>
        <strain evidence="5 6">KVB11</strain>
    </source>
</reference>
<dbReference type="InterPro" id="IPR036942">
    <property type="entry name" value="Beta-barrel_TonB_sf"/>
</dbReference>
<evidence type="ECO:0000313" key="6">
    <source>
        <dbReference type="Proteomes" id="UP000323632"/>
    </source>
</evidence>
<dbReference type="Gene3D" id="2.40.170.20">
    <property type="entry name" value="TonB-dependent receptor, beta-barrel domain"/>
    <property type="match status" value="1"/>
</dbReference>
<evidence type="ECO:0000256" key="3">
    <source>
        <dbReference type="ARBA" id="ARBA00023237"/>
    </source>
</evidence>
<protein>
    <recommendedName>
        <fullName evidence="7">TonB-dependent receptor</fullName>
    </recommendedName>
</protein>
<dbReference type="AlphaFoldDB" id="A0A5M6CHS3"/>
<evidence type="ECO:0000256" key="4">
    <source>
        <dbReference type="SAM" id="SignalP"/>
    </source>
</evidence>
<proteinExistence type="predicted"/>
<comment type="caution">
    <text evidence="5">The sequence shown here is derived from an EMBL/GenBank/DDBJ whole genome shotgun (WGS) entry which is preliminary data.</text>
</comment>
<dbReference type="InterPro" id="IPR013784">
    <property type="entry name" value="Carb-bd-like_fold"/>
</dbReference>
<keyword evidence="3" id="KW-0998">Cell outer membrane</keyword>
<dbReference type="SUPFAM" id="SSF49452">
    <property type="entry name" value="Starch-binding domain-like"/>
    <property type="match status" value="1"/>
</dbReference>
<keyword evidence="2" id="KW-0472">Membrane</keyword>
<organism evidence="5 6">
    <name type="scientific">Taibaiella lutea</name>
    <dbReference type="NCBI Taxonomy" id="2608001"/>
    <lineage>
        <taxon>Bacteria</taxon>
        <taxon>Pseudomonadati</taxon>
        <taxon>Bacteroidota</taxon>
        <taxon>Chitinophagia</taxon>
        <taxon>Chitinophagales</taxon>
        <taxon>Chitinophagaceae</taxon>
        <taxon>Taibaiella</taxon>
    </lineage>
</organism>
<dbReference type="Pfam" id="PF13715">
    <property type="entry name" value="CarbopepD_reg_2"/>
    <property type="match status" value="1"/>
</dbReference>
<feature type="chain" id="PRO_5024271954" description="TonB-dependent receptor" evidence="4">
    <location>
        <begin position="20"/>
        <end position="924"/>
    </location>
</feature>
<keyword evidence="4" id="KW-0732">Signal</keyword>
<evidence type="ECO:0000256" key="1">
    <source>
        <dbReference type="ARBA" id="ARBA00004442"/>
    </source>
</evidence>
<evidence type="ECO:0008006" key="7">
    <source>
        <dbReference type="Google" id="ProtNLM"/>
    </source>
</evidence>
<dbReference type="GO" id="GO:0009279">
    <property type="term" value="C:cell outer membrane"/>
    <property type="evidence" value="ECO:0007669"/>
    <property type="project" value="UniProtKB-SubCell"/>
</dbReference>
<gene>
    <name evidence="5" type="ORF">F0919_07960</name>
</gene>
<accession>A0A5M6CHS3</accession>
<dbReference type="Proteomes" id="UP000323632">
    <property type="component" value="Unassembled WGS sequence"/>
</dbReference>
<feature type="signal peptide" evidence="4">
    <location>
        <begin position="1"/>
        <end position="19"/>
    </location>
</feature>